<dbReference type="EMBL" id="BLKM01000462">
    <property type="protein sequence ID" value="GFG34050.1"/>
    <property type="molecule type" value="Genomic_DNA"/>
</dbReference>
<accession>A0A6L2PR53</accession>
<reference evidence="3" key="1">
    <citation type="submission" date="2020-01" db="EMBL/GenBank/DDBJ databases">
        <title>Draft genome sequence of the Termite Coptotermes fromosanus.</title>
        <authorList>
            <person name="Itakura S."/>
            <person name="Yosikawa Y."/>
            <person name="Umezawa K."/>
        </authorList>
    </citation>
    <scope>NUCLEOTIDE SEQUENCE [LARGE SCALE GENOMIC DNA]</scope>
</reference>
<dbReference type="GO" id="GO:0016491">
    <property type="term" value="F:oxidoreductase activity"/>
    <property type="evidence" value="ECO:0007669"/>
    <property type="project" value="UniProtKB-KW"/>
</dbReference>
<dbReference type="Proteomes" id="UP000502823">
    <property type="component" value="Unassembled WGS sequence"/>
</dbReference>
<keyword evidence="3" id="KW-1185">Reference proteome</keyword>
<dbReference type="SUPFAM" id="SSF51735">
    <property type="entry name" value="NAD(P)-binding Rossmann-fold domains"/>
    <property type="match status" value="1"/>
</dbReference>
<dbReference type="OrthoDB" id="203908at2759"/>
<dbReference type="AlphaFoldDB" id="A0A6L2PR53"/>
<sequence length="229" mass="25652">MAERKQNGGLEGQAVAQLSKTISDVTIFGVASKGKHEALKASIDHLLERGSDYASEVRKLSPEGVDIFLDCLCGEECNRGYSLLKPMGRYILYGSSNVVTGETKSLFSVARSWWQVDKVSPIKLFDENKTLSGFNLRHLLYQQNGAPYAKRIMDSVFNLWKDGKIKPVVDSTWALEDVSCCPIISCFISPFVLPMTLLKRSRVLCGMWYAYSVLKGSDNLYDIYGCWVH</sequence>
<comment type="caution">
    <text evidence="2">The sequence shown here is derived from an EMBL/GenBank/DDBJ whole genome shotgun (WGS) entry which is preliminary data.</text>
</comment>
<proteinExistence type="predicted"/>
<organism evidence="2 3">
    <name type="scientific">Coptotermes formosanus</name>
    <name type="common">Formosan subterranean termite</name>
    <dbReference type="NCBI Taxonomy" id="36987"/>
    <lineage>
        <taxon>Eukaryota</taxon>
        <taxon>Metazoa</taxon>
        <taxon>Ecdysozoa</taxon>
        <taxon>Arthropoda</taxon>
        <taxon>Hexapoda</taxon>
        <taxon>Insecta</taxon>
        <taxon>Pterygota</taxon>
        <taxon>Neoptera</taxon>
        <taxon>Polyneoptera</taxon>
        <taxon>Dictyoptera</taxon>
        <taxon>Blattodea</taxon>
        <taxon>Blattoidea</taxon>
        <taxon>Termitoidae</taxon>
        <taxon>Rhinotermitidae</taxon>
        <taxon>Coptotermes</taxon>
    </lineage>
</organism>
<dbReference type="InParanoid" id="A0A6L2PR53"/>
<dbReference type="InterPro" id="IPR052100">
    <property type="entry name" value="SV-ATPase_mito-regulator"/>
</dbReference>
<name>A0A6L2PR53_COPFO</name>
<dbReference type="InterPro" id="IPR036291">
    <property type="entry name" value="NAD(P)-bd_dom_sf"/>
</dbReference>
<keyword evidence="1" id="KW-0560">Oxidoreductase</keyword>
<evidence type="ECO:0000313" key="3">
    <source>
        <dbReference type="Proteomes" id="UP000502823"/>
    </source>
</evidence>
<gene>
    <name evidence="2" type="ORF">Cfor_04903</name>
</gene>
<dbReference type="Gene3D" id="3.40.50.720">
    <property type="entry name" value="NAD(P)-binding Rossmann-like Domain"/>
    <property type="match status" value="1"/>
</dbReference>
<dbReference type="PANTHER" id="PTHR44054:SF2">
    <property type="entry name" value="SYNAPTIC VESICLE MEMBRANE PROTEIN VAT-1 HOMOLOG-LIKE"/>
    <property type="match status" value="1"/>
</dbReference>
<dbReference type="PANTHER" id="PTHR44054">
    <property type="entry name" value="SYNAPTIC VESICLE MEMBRANE PROTEIN VAT-1 HOMOLOG-LIKE"/>
    <property type="match status" value="1"/>
</dbReference>
<protein>
    <submittedName>
        <fullName evidence="2">Uncharacterized protein</fullName>
    </submittedName>
</protein>
<dbReference type="Pfam" id="PF13602">
    <property type="entry name" value="ADH_zinc_N_2"/>
    <property type="match status" value="1"/>
</dbReference>
<evidence type="ECO:0000313" key="2">
    <source>
        <dbReference type="EMBL" id="GFG34050.1"/>
    </source>
</evidence>
<evidence type="ECO:0000256" key="1">
    <source>
        <dbReference type="ARBA" id="ARBA00023002"/>
    </source>
</evidence>